<evidence type="ECO:0000313" key="2">
    <source>
        <dbReference type="Proteomes" id="UP001215280"/>
    </source>
</evidence>
<accession>A0AAD7IBG3</accession>
<evidence type="ECO:0000313" key="1">
    <source>
        <dbReference type="EMBL" id="KAJ7738075.1"/>
    </source>
</evidence>
<reference evidence="1" key="1">
    <citation type="submission" date="2023-03" db="EMBL/GenBank/DDBJ databases">
        <title>Massive genome expansion in bonnet fungi (Mycena s.s.) driven by repeated elements and novel gene families across ecological guilds.</title>
        <authorList>
            <consortium name="Lawrence Berkeley National Laboratory"/>
            <person name="Harder C.B."/>
            <person name="Miyauchi S."/>
            <person name="Viragh M."/>
            <person name="Kuo A."/>
            <person name="Thoen E."/>
            <person name="Andreopoulos B."/>
            <person name="Lu D."/>
            <person name="Skrede I."/>
            <person name="Drula E."/>
            <person name="Henrissat B."/>
            <person name="Morin E."/>
            <person name="Kohler A."/>
            <person name="Barry K."/>
            <person name="LaButti K."/>
            <person name="Morin E."/>
            <person name="Salamov A."/>
            <person name="Lipzen A."/>
            <person name="Mereny Z."/>
            <person name="Hegedus B."/>
            <person name="Baldrian P."/>
            <person name="Stursova M."/>
            <person name="Weitz H."/>
            <person name="Taylor A."/>
            <person name="Grigoriev I.V."/>
            <person name="Nagy L.G."/>
            <person name="Martin F."/>
            <person name="Kauserud H."/>
        </authorList>
    </citation>
    <scope>NUCLEOTIDE SEQUENCE</scope>
    <source>
        <strain evidence="1">CBHHK188m</strain>
    </source>
</reference>
<feature type="non-terminal residue" evidence="1">
    <location>
        <position position="1"/>
    </location>
</feature>
<name>A0AAD7IBG3_9AGAR</name>
<protein>
    <submittedName>
        <fullName evidence="1">Uncharacterized protein</fullName>
    </submittedName>
</protein>
<organism evidence="1 2">
    <name type="scientific">Mycena maculata</name>
    <dbReference type="NCBI Taxonomy" id="230809"/>
    <lineage>
        <taxon>Eukaryota</taxon>
        <taxon>Fungi</taxon>
        <taxon>Dikarya</taxon>
        <taxon>Basidiomycota</taxon>
        <taxon>Agaricomycotina</taxon>
        <taxon>Agaricomycetes</taxon>
        <taxon>Agaricomycetidae</taxon>
        <taxon>Agaricales</taxon>
        <taxon>Marasmiineae</taxon>
        <taxon>Mycenaceae</taxon>
        <taxon>Mycena</taxon>
    </lineage>
</organism>
<dbReference type="Proteomes" id="UP001215280">
    <property type="component" value="Unassembled WGS sequence"/>
</dbReference>
<sequence length="51" mass="5460">LPDPRSLALHAVCARVAHISDAAEVLDKFDRDVEELQVLAGDGSTEDLMLG</sequence>
<keyword evidence="2" id="KW-1185">Reference proteome</keyword>
<proteinExistence type="predicted"/>
<dbReference type="AlphaFoldDB" id="A0AAD7IBG3"/>
<comment type="caution">
    <text evidence="1">The sequence shown here is derived from an EMBL/GenBank/DDBJ whole genome shotgun (WGS) entry which is preliminary data.</text>
</comment>
<dbReference type="EMBL" id="JARJLG010000139">
    <property type="protein sequence ID" value="KAJ7738075.1"/>
    <property type="molecule type" value="Genomic_DNA"/>
</dbReference>
<gene>
    <name evidence="1" type="ORF">DFH07DRAFT_752713</name>
</gene>